<organism evidence="3 4">
    <name type="scientific">Lepraria finkii</name>
    <dbReference type="NCBI Taxonomy" id="1340010"/>
    <lineage>
        <taxon>Eukaryota</taxon>
        <taxon>Fungi</taxon>
        <taxon>Dikarya</taxon>
        <taxon>Ascomycota</taxon>
        <taxon>Pezizomycotina</taxon>
        <taxon>Lecanoromycetes</taxon>
        <taxon>OSLEUM clade</taxon>
        <taxon>Lecanoromycetidae</taxon>
        <taxon>Lecanorales</taxon>
        <taxon>Lecanorineae</taxon>
        <taxon>Stereocaulaceae</taxon>
        <taxon>Lepraria</taxon>
    </lineage>
</organism>
<feature type="compositionally biased region" description="Basic residues" evidence="1">
    <location>
        <begin position="1"/>
        <end position="14"/>
    </location>
</feature>
<feature type="region of interest" description="Disordered" evidence="1">
    <location>
        <begin position="1"/>
        <end position="29"/>
    </location>
</feature>
<keyword evidence="4" id="KW-1185">Reference proteome</keyword>
<evidence type="ECO:0000313" key="4">
    <source>
        <dbReference type="Proteomes" id="UP001590951"/>
    </source>
</evidence>
<reference evidence="3 4" key="1">
    <citation type="submission" date="2024-09" db="EMBL/GenBank/DDBJ databases">
        <title>Rethinking Asexuality: The Enigmatic Case of Functional Sexual Genes in Lepraria (Stereocaulaceae).</title>
        <authorList>
            <person name="Doellman M."/>
            <person name="Sun Y."/>
            <person name="Barcenas-Pena A."/>
            <person name="Lumbsch H.T."/>
            <person name="Grewe F."/>
        </authorList>
    </citation>
    <scope>NUCLEOTIDE SEQUENCE [LARGE SCALE GENOMIC DNA]</scope>
    <source>
        <strain evidence="3 4">Grewe 0041</strain>
    </source>
</reference>
<dbReference type="PANTHER" id="PTHR42080:SF1">
    <property type="entry name" value="SRR1-LIKE DOMAIN-CONTAINING PROTEIN"/>
    <property type="match status" value="1"/>
</dbReference>
<dbReference type="Pfam" id="PF07985">
    <property type="entry name" value="SRR1"/>
    <property type="match status" value="1"/>
</dbReference>
<dbReference type="Proteomes" id="UP001590951">
    <property type="component" value="Unassembled WGS sequence"/>
</dbReference>
<proteinExistence type="predicted"/>
<evidence type="ECO:0000256" key="1">
    <source>
        <dbReference type="SAM" id="MobiDB-lite"/>
    </source>
</evidence>
<dbReference type="EMBL" id="JBHFEH010000019">
    <property type="protein sequence ID" value="KAL2053650.1"/>
    <property type="molecule type" value="Genomic_DNA"/>
</dbReference>
<dbReference type="InterPro" id="IPR012942">
    <property type="entry name" value="SRR1-like"/>
</dbReference>
<comment type="caution">
    <text evidence="3">The sequence shown here is derived from an EMBL/GenBank/DDBJ whole genome shotgun (WGS) entry which is preliminary data.</text>
</comment>
<sequence>MTRKKKPPLQSKRHAVTDDSGWTHITKGPKSTINTQYTKRLLQQQKIRRESLSLEAYSDKFEKYYTPKWRESSCFRSLESILEQDVLSANNTITITRCVCLGLGSPTAGVEVSSWELAALISMLEILGTRHQIKEVIFQDPIFNATDRAFLKDRDYAIVEDPSAFSMIDGTAFLFAPHLEWIHLATALEGASPSLCVCGDIDGFISDDSIAKKTSENVHRVLRDYTDQMTWKAMTDFDGGHNWCFFLCIYWLPGQEGAEDDENMEQRTMTASEELRP</sequence>
<evidence type="ECO:0000259" key="2">
    <source>
        <dbReference type="Pfam" id="PF07985"/>
    </source>
</evidence>
<gene>
    <name evidence="3" type="ORF">ABVK25_005954</name>
</gene>
<accession>A0ABR4B7A8</accession>
<dbReference type="PANTHER" id="PTHR42080">
    <property type="entry name" value="SRR1 DOMAIN-CONTAINING PROTEIN"/>
    <property type="match status" value="1"/>
</dbReference>
<feature type="domain" description="SRR1-like" evidence="2">
    <location>
        <begin position="85"/>
        <end position="222"/>
    </location>
</feature>
<name>A0ABR4B7A8_9LECA</name>
<evidence type="ECO:0000313" key="3">
    <source>
        <dbReference type="EMBL" id="KAL2053650.1"/>
    </source>
</evidence>
<protein>
    <recommendedName>
        <fullName evidence="2">SRR1-like domain-containing protein</fullName>
    </recommendedName>
</protein>